<dbReference type="EMBL" id="NHYD01003190">
    <property type="protein sequence ID" value="PPQ82015.1"/>
    <property type="molecule type" value="Genomic_DNA"/>
</dbReference>
<accession>A0A409WU14</accession>
<reference evidence="1 2" key="1">
    <citation type="journal article" date="2018" name="Evol. Lett.">
        <title>Horizontal gene cluster transfer increased hallucinogenic mushroom diversity.</title>
        <authorList>
            <person name="Reynolds H.T."/>
            <person name="Vijayakumar V."/>
            <person name="Gluck-Thaler E."/>
            <person name="Korotkin H.B."/>
            <person name="Matheny P.B."/>
            <person name="Slot J.C."/>
        </authorList>
    </citation>
    <scope>NUCLEOTIDE SEQUENCE [LARGE SCALE GENOMIC DNA]</scope>
    <source>
        <strain evidence="1 2">2631</strain>
    </source>
</reference>
<dbReference type="Proteomes" id="UP000283269">
    <property type="component" value="Unassembled WGS sequence"/>
</dbReference>
<protein>
    <submittedName>
        <fullName evidence="1">Uncharacterized protein</fullName>
    </submittedName>
</protein>
<keyword evidence="2" id="KW-1185">Reference proteome</keyword>
<organism evidence="1 2">
    <name type="scientific">Psilocybe cyanescens</name>
    <dbReference type="NCBI Taxonomy" id="93625"/>
    <lineage>
        <taxon>Eukaryota</taxon>
        <taxon>Fungi</taxon>
        <taxon>Dikarya</taxon>
        <taxon>Basidiomycota</taxon>
        <taxon>Agaricomycotina</taxon>
        <taxon>Agaricomycetes</taxon>
        <taxon>Agaricomycetidae</taxon>
        <taxon>Agaricales</taxon>
        <taxon>Agaricineae</taxon>
        <taxon>Strophariaceae</taxon>
        <taxon>Psilocybe</taxon>
    </lineage>
</organism>
<evidence type="ECO:0000313" key="2">
    <source>
        <dbReference type="Proteomes" id="UP000283269"/>
    </source>
</evidence>
<dbReference type="OrthoDB" id="3001771at2759"/>
<proteinExistence type="predicted"/>
<name>A0A409WU14_PSICY</name>
<dbReference type="AlphaFoldDB" id="A0A409WU14"/>
<evidence type="ECO:0000313" key="1">
    <source>
        <dbReference type="EMBL" id="PPQ82015.1"/>
    </source>
</evidence>
<sequence length="121" mass="14108">MDRWGLLEPDKPILFLTTYGTASARNLVHDFQIRPPRATGTILHDDIIGDDNKEAREHFEAESRELSLYAWREDTVFPYAWAFVCRFWEALLSSTSEFWTSVLHFIDENPTPIAKAEQYLT</sequence>
<dbReference type="InParanoid" id="A0A409WU14"/>
<gene>
    <name evidence="1" type="ORF">CVT25_014667</name>
</gene>
<comment type="caution">
    <text evidence="1">The sequence shown here is derived from an EMBL/GenBank/DDBJ whole genome shotgun (WGS) entry which is preliminary data.</text>
</comment>